<feature type="domain" description="FYVE-type" evidence="7">
    <location>
        <begin position="562"/>
        <end position="625"/>
    </location>
</feature>
<sequence length="628" mass="68158">MANHETSVSSVSKPSPETSVISIYKMTKGSTMLKAKRHGTPQFKRFVLSRDLSHLHWGSPRKQEEKSVLTSQITQLLKGQVSKGFASCPVPQKESISFSVIYKIGRSLHSVDIVCLDKQQYDVWTVGIQALINGFNDKKSIDHLYESGGLNDDSDGKPMHGTDEIPMSMFGSGGKPYNEDACDLYMWGDGTTGMLGHGENGEENVPRSVEALLSKDVWKVACGVTHTISLTSEGEVFSWGSGLGGKLGQGHLRDRSSPLRVAALKDKKVTSIACHEFHSAAVCGLGELFTWGQGGPRLGYESEKRKEVLPRIVEGLQEHRVTEVACGLSHTLVCTRNGQCYAFGDNTYGQLGIPGIASSYEPVRSQELESFHISYIACGSNHSAALSDGGMVWLWGANHSGQSGLENVDISSKPNLLSSSVELRNHAIIDVSCGTKHTVLLSKKGKLFGIGDNTENQLGINQRGRTEEPILKVSVPSRIHLSAHSRASKPIQVSCGAFHTAVVTESGELFTWGKGKAGRLGHGDIRDRPLPCEVDMDGKRVRAVACGSTHTACLVTRAWVSDDLIKNCMACKTKFSLVNRKHHCRKCGGVFCASCTSRRTPVPTLPGYPATSLRRVCDKCFSLLLDDT</sequence>
<comment type="caution">
    <text evidence="8">The sequence shown here is derived from an EMBL/GenBank/DDBJ whole genome shotgun (WGS) entry which is preliminary data.</text>
</comment>
<evidence type="ECO:0000313" key="9">
    <source>
        <dbReference type="Proteomes" id="UP001159405"/>
    </source>
</evidence>
<keyword evidence="3 5" id="KW-0863">Zinc-finger</keyword>
<dbReference type="PROSITE" id="PS00626">
    <property type="entry name" value="RCC1_2"/>
    <property type="match status" value="3"/>
</dbReference>
<dbReference type="Gene3D" id="2.30.29.30">
    <property type="entry name" value="Pleckstrin-homology domain (PH domain)/Phosphotyrosine-binding domain (PTB)"/>
    <property type="match status" value="1"/>
</dbReference>
<dbReference type="InterPro" id="IPR000408">
    <property type="entry name" value="Reg_chr_condens"/>
</dbReference>
<keyword evidence="1" id="KW-0479">Metal-binding</keyword>
<dbReference type="EMBL" id="CALNXK010000210">
    <property type="protein sequence ID" value="CAH3176205.1"/>
    <property type="molecule type" value="Genomic_DNA"/>
</dbReference>
<name>A0ABN8REF0_9CNID</name>
<gene>
    <name evidence="8" type="ORF">PLOB_00018002</name>
</gene>
<dbReference type="SMART" id="SM00064">
    <property type="entry name" value="FYVE"/>
    <property type="match status" value="1"/>
</dbReference>
<feature type="repeat" description="RCC1" evidence="6">
    <location>
        <begin position="338"/>
        <end position="389"/>
    </location>
</feature>
<evidence type="ECO:0000256" key="2">
    <source>
        <dbReference type="ARBA" id="ARBA00022737"/>
    </source>
</evidence>
<feature type="repeat" description="RCC1" evidence="6">
    <location>
        <begin position="182"/>
        <end position="233"/>
    </location>
</feature>
<evidence type="ECO:0000256" key="6">
    <source>
        <dbReference type="PROSITE-ProRule" id="PRU00235"/>
    </source>
</evidence>
<proteinExistence type="predicted"/>
<evidence type="ECO:0000256" key="1">
    <source>
        <dbReference type="ARBA" id="ARBA00022723"/>
    </source>
</evidence>
<dbReference type="Pfam" id="PF25390">
    <property type="entry name" value="WD40_RLD"/>
    <property type="match status" value="1"/>
</dbReference>
<keyword evidence="2" id="KW-0677">Repeat</keyword>
<organism evidence="8 9">
    <name type="scientific">Porites lobata</name>
    <dbReference type="NCBI Taxonomy" id="104759"/>
    <lineage>
        <taxon>Eukaryota</taxon>
        <taxon>Metazoa</taxon>
        <taxon>Cnidaria</taxon>
        <taxon>Anthozoa</taxon>
        <taxon>Hexacorallia</taxon>
        <taxon>Scleractinia</taxon>
        <taxon>Fungiina</taxon>
        <taxon>Poritidae</taxon>
        <taxon>Porites</taxon>
    </lineage>
</organism>
<dbReference type="Pfam" id="PF16457">
    <property type="entry name" value="PH_12"/>
    <property type="match status" value="1"/>
</dbReference>
<dbReference type="PROSITE" id="PS50178">
    <property type="entry name" value="ZF_FYVE"/>
    <property type="match status" value="1"/>
</dbReference>
<dbReference type="Proteomes" id="UP001159405">
    <property type="component" value="Unassembled WGS sequence"/>
</dbReference>
<dbReference type="SUPFAM" id="SSF57903">
    <property type="entry name" value="FYVE/PHD zinc finger"/>
    <property type="match status" value="1"/>
</dbReference>
<dbReference type="InterPro" id="IPR011993">
    <property type="entry name" value="PH-like_dom_sf"/>
</dbReference>
<dbReference type="InterPro" id="IPR009091">
    <property type="entry name" value="RCC1/BLIP-II"/>
</dbReference>
<protein>
    <recommendedName>
        <fullName evidence="7">FYVE-type domain-containing protein</fullName>
    </recommendedName>
</protein>
<keyword evidence="4" id="KW-0862">Zinc</keyword>
<keyword evidence="9" id="KW-1185">Reference proteome</keyword>
<dbReference type="InterPro" id="IPR051625">
    <property type="entry name" value="Signaling_Regulatory_Domain"/>
</dbReference>
<dbReference type="InterPro" id="IPR001849">
    <property type="entry name" value="PH_domain"/>
</dbReference>
<dbReference type="InterPro" id="IPR058923">
    <property type="entry name" value="RCC1-like_dom"/>
</dbReference>
<feature type="repeat" description="RCC1" evidence="6">
    <location>
        <begin position="507"/>
        <end position="557"/>
    </location>
</feature>
<feature type="repeat" description="RCC1" evidence="6">
    <location>
        <begin position="445"/>
        <end position="506"/>
    </location>
</feature>
<evidence type="ECO:0000259" key="7">
    <source>
        <dbReference type="PROSITE" id="PS50178"/>
    </source>
</evidence>
<evidence type="ECO:0000256" key="3">
    <source>
        <dbReference type="ARBA" id="ARBA00022771"/>
    </source>
</evidence>
<dbReference type="CDD" id="cd13365">
    <property type="entry name" value="PH_PLC_plant-like"/>
    <property type="match status" value="1"/>
</dbReference>
<dbReference type="InterPro" id="IPR011011">
    <property type="entry name" value="Znf_FYVE_PHD"/>
</dbReference>
<dbReference type="Pfam" id="PF01363">
    <property type="entry name" value="FYVE"/>
    <property type="match status" value="1"/>
</dbReference>
<evidence type="ECO:0000256" key="5">
    <source>
        <dbReference type="PROSITE-ProRule" id="PRU00091"/>
    </source>
</evidence>
<dbReference type="SUPFAM" id="SSF50729">
    <property type="entry name" value="PH domain-like"/>
    <property type="match status" value="1"/>
</dbReference>
<dbReference type="InterPro" id="IPR000306">
    <property type="entry name" value="Znf_FYVE"/>
</dbReference>
<feature type="repeat" description="RCC1" evidence="6">
    <location>
        <begin position="286"/>
        <end position="337"/>
    </location>
</feature>
<dbReference type="PRINTS" id="PR00633">
    <property type="entry name" value="RCCNDNSATION"/>
</dbReference>
<dbReference type="InterPro" id="IPR017455">
    <property type="entry name" value="Znf_FYVE-rel"/>
</dbReference>
<dbReference type="SUPFAM" id="SSF50985">
    <property type="entry name" value="RCC1/BLIP-II"/>
    <property type="match status" value="2"/>
</dbReference>
<reference evidence="8 9" key="1">
    <citation type="submission" date="2022-05" db="EMBL/GenBank/DDBJ databases">
        <authorList>
            <consortium name="Genoscope - CEA"/>
            <person name="William W."/>
        </authorList>
    </citation>
    <scope>NUCLEOTIDE SEQUENCE [LARGE SCALE GENOMIC DNA]</scope>
</reference>
<feature type="repeat" description="RCC1" evidence="6">
    <location>
        <begin position="234"/>
        <end position="285"/>
    </location>
</feature>
<dbReference type="Gene3D" id="3.30.40.10">
    <property type="entry name" value="Zinc/RING finger domain, C3HC4 (zinc finger)"/>
    <property type="match status" value="1"/>
</dbReference>
<dbReference type="InterPro" id="IPR013083">
    <property type="entry name" value="Znf_RING/FYVE/PHD"/>
</dbReference>
<evidence type="ECO:0000313" key="8">
    <source>
        <dbReference type="EMBL" id="CAH3176205.1"/>
    </source>
</evidence>
<feature type="repeat" description="RCC1" evidence="6">
    <location>
        <begin position="390"/>
        <end position="444"/>
    </location>
</feature>
<dbReference type="PANTHER" id="PTHR22872">
    <property type="entry name" value="BTK-BINDING PROTEIN-RELATED"/>
    <property type="match status" value="1"/>
</dbReference>
<accession>A0ABN8REF0</accession>
<dbReference type="PROSITE" id="PS50012">
    <property type="entry name" value="RCC1_3"/>
    <property type="match status" value="7"/>
</dbReference>
<dbReference type="Gene3D" id="2.130.10.30">
    <property type="entry name" value="Regulator of chromosome condensation 1/beta-lactamase-inhibitor protein II"/>
    <property type="match status" value="2"/>
</dbReference>
<evidence type="ECO:0000256" key="4">
    <source>
        <dbReference type="ARBA" id="ARBA00022833"/>
    </source>
</evidence>